<dbReference type="OrthoDB" id="2242521at2"/>
<organism evidence="3 4">
    <name type="scientific">Melissococcus plutonius (strain ATCC 35311 / DSM 29964 / CIP 104052 / LMG 20360 / NCIMB 702443)</name>
    <dbReference type="NCBI Taxonomy" id="940190"/>
    <lineage>
        <taxon>Bacteria</taxon>
        <taxon>Bacillati</taxon>
        <taxon>Bacillota</taxon>
        <taxon>Bacilli</taxon>
        <taxon>Lactobacillales</taxon>
        <taxon>Enterococcaceae</taxon>
        <taxon>Melissococcus</taxon>
    </lineage>
</organism>
<dbReference type="STRING" id="940190.MPTP_1210"/>
<evidence type="ECO:0000313" key="4">
    <source>
        <dbReference type="Proteomes" id="UP000008456"/>
    </source>
</evidence>
<evidence type="ECO:0000259" key="2">
    <source>
        <dbReference type="Pfam" id="PF17881"/>
    </source>
</evidence>
<evidence type="ECO:0000313" key="3">
    <source>
        <dbReference type="EMBL" id="BAK21661.1"/>
    </source>
</evidence>
<name>F3YAY3_MELPT</name>
<reference evidence="3 4" key="1">
    <citation type="journal article" date="2011" name="J. Bacteriol.">
        <title>Complete genome sequence of Melissococcus plutonius ATCC 35311.</title>
        <authorList>
            <person name="Okumura K."/>
            <person name="Arai R."/>
            <person name="Okura M."/>
            <person name="Kirikae T."/>
            <person name="Takamatsu D."/>
            <person name="Osaki M."/>
            <person name="Miyoshi-Akiyama T."/>
        </authorList>
    </citation>
    <scope>NUCLEOTIDE SEQUENCE [LARGE SCALE GENOMIC DNA]</scope>
    <source>
        <strain evidence="4">ATCC 35311 / CIP 104052 / LMG 20360 / NCIMB 702443</strain>
    </source>
</reference>
<feature type="domain" description="Cell wall elongation regulator TseB-like" evidence="2">
    <location>
        <begin position="47"/>
        <end position="91"/>
    </location>
</feature>
<feature type="transmembrane region" description="Helical" evidence="1">
    <location>
        <begin position="12"/>
        <end position="34"/>
    </location>
</feature>
<gene>
    <name evidence="3" type="ordered locus">MPTP_1210</name>
</gene>
<dbReference type="KEGG" id="mps:MPTP_1210"/>
<accession>F3YAY3</accession>
<dbReference type="SUPFAM" id="SSF54403">
    <property type="entry name" value="Cystatin/monellin"/>
    <property type="match status" value="2"/>
</dbReference>
<dbReference type="AlphaFoldDB" id="F3YAY3"/>
<protein>
    <recommendedName>
        <fullName evidence="2">Cell wall elongation regulator TseB-like domain-containing protein</fullName>
    </recommendedName>
</protein>
<dbReference type="Pfam" id="PF17881">
    <property type="entry name" value="TseB"/>
    <property type="match status" value="1"/>
</dbReference>
<keyword evidence="1" id="KW-0472">Membrane</keyword>
<reference key="2">
    <citation type="submission" date="2011-04" db="EMBL/GenBank/DDBJ databases">
        <title>Whole genome sequence of Melissococcus plutonius ATCC 35311.</title>
        <authorList>
            <person name="Okumura K."/>
            <person name="Arai R."/>
            <person name="Osaki M."/>
            <person name="Okura M."/>
            <person name="Kirikae T."/>
            <person name="Takamatsu D."/>
            <person name="Akiyama T."/>
        </authorList>
    </citation>
    <scope>NUCLEOTIDE SEQUENCE</scope>
    <source>
        <strain>ATCC 35311</strain>
    </source>
</reference>
<keyword evidence="4" id="KW-1185">Reference proteome</keyword>
<dbReference type="Gene3D" id="3.10.450.40">
    <property type="match status" value="2"/>
</dbReference>
<keyword evidence="1" id="KW-1133">Transmembrane helix</keyword>
<evidence type="ECO:0000256" key="1">
    <source>
        <dbReference type="SAM" id="Phobius"/>
    </source>
</evidence>
<proteinExistence type="predicted"/>
<sequence>MEELEEKKEKKRVTFLLGLIVILLAIIVISIILLTRSNQPIEQAKKEAIAIARQHTNLSEVDHFYQFSRKKVYFSLTGKEKDGKEIAVIIPKKSGKITVLNQKDGLTEEAVRQLVQQQSPEESIKKASLGIYKGKPAWEVVTTSKNKTENYYVVSFKEGKYLSTIHNI</sequence>
<dbReference type="HOGENOM" id="CLU_114070_0_1_9"/>
<keyword evidence="1" id="KW-0812">Transmembrane</keyword>
<dbReference type="InterPro" id="IPR041401">
    <property type="entry name" value="TseB-like_dom"/>
</dbReference>
<dbReference type="Proteomes" id="UP000008456">
    <property type="component" value="Chromosome"/>
</dbReference>
<dbReference type="EMBL" id="AP012200">
    <property type="protein sequence ID" value="BAK21661.1"/>
    <property type="molecule type" value="Genomic_DNA"/>
</dbReference>
<dbReference type="InterPro" id="IPR046350">
    <property type="entry name" value="Cystatin_sf"/>
</dbReference>